<evidence type="ECO:0000256" key="1">
    <source>
        <dbReference type="SAM" id="MobiDB-lite"/>
    </source>
</evidence>
<feature type="compositionally biased region" description="Basic and acidic residues" evidence="1">
    <location>
        <begin position="84"/>
        <end position="98"/>
    </location>
</feature>
<dbReference type="KEGG" id="aprs:BI364_12305"/>
<gene>
    <name evidence="3" type="ORF">BI364_12305</name>
</gene>
<dbReference type="EMBL" id="CP017415">
    <property type="protein sequence ID" value="AOU99715.1"/>
    <property type="molecule type" value="Genomic_DNA"/>
</dbReference>
<protein>
    <submittedName>
        <fullName evidence="3">Uncharacterized protein</fullName>
    </submittedName>
</protein>
<proteinExistence type="predicted"/>
<feature type="region of interest" description="Disordered" evidence="1">
    <location>
        <begin position="84"/>
        <end position="110"/>
    </location>
</feature>
<keyword evidence="4" id="KW-1185">Reference proteome</keyword>
<dbReference type="AlphaFoldDB" id="A0A1D8ITK6"/>
<feature type="signal peptide" evidence="2">
    <location>
        <begin position="1"/>
        <end position="23"/>
    </location>
</feature>
<feature type="compositionally biased region" description="Gly residues" evidence="1">
    <location>
        <begin position="99"/>
        <end position="110"/>
    </location>
</feature>
<reference evidence="4" key="1">
    <citation type="submission" date="2016-09" db="EMBL/GenBank/DDBJ databases">
        <title>Acidihalobacter prosperus F5.</title>
        <authorList>
            <person name="Khaleque H.N."/>
            <person name="Ramsay J.P."/>
            <person name="Kaksonen A.H."/>
            <person name="Boxall N.J."/>
            <person name="Watkin E.L.J."/>
        </authorList>
    </citation>
    <scope>NUCLEOTIDE SEQUENCE [LARGE SCALE GENOMIC DNA]</scope>
    <source>
        <strain evidence="4">F5</strain>
    </source>
</reference>
<evidence type="ECO:0000256" key="2">
    <source>
        <dbReference type="SAM" id="SignalP"/>
    </source>
</evidence>
<sequence length="110" mass="12735">MQKTVLALGVGVLLMSSSLVARADNDGGMWFGLNMGPVRAWIAPPPVVVVRPPIRVDEYHPGYRGDWRHREARRAWRRHEWREHHRGDRYRRGDDGRDYGYGYGGDGHRD</sequence>
<evidence type="ECO:0000313" key="4">
    <source>
        <dbReference type="Proteomes" id="UP000095401"/>
    </source>
</evidence>
<accession>A0A1D8ITK6</accession>
<organism evidence="3 4">
    <name type="scientific">Acidihalobacter yilgarnensis</name>
    <dbReference type="NCBI Taxonomy" id="2819280"/>
    <lineage>
        <taxon>Bacteria</taxon>
        <taxon>Pseudomonadati</taxon>
        <taxon>Pseudomonadota</taxon>
        <taxon>Gammaproteobacteria</taxon>
        <taxon>Chromatiales</taxon>
        <taxon>Ectothiorhodospiraceae</taxon>
        <taxon>Acidihalobacter</taxon>
    </lineage>
</organism>
<keyword evidence="2" id="KW-0732">Signal</keyword>
<evidence type="ECO:0000313" key="3">
    <source>
        <dbReference type="EMBL" id="AOU99715.1"/>
    </source>
</evidence>
<dbReference type="Proteomes" id="UP000095401">
    <property type="component" value="Chromosome"/>
</dbReference>
<name>A0A1D8ITK6_9GAMM</name>
<feature type="chain" id="PRO_5009108487" evidence="2">
    <location>
        <begin position="24"/>
        <end position="110"/>
    </location>
</feature>